<dbReference type="InterPro" id="IPR043502">
    <property type="entry name" value="DNA/RNA_pol_sf"/>
</dbReference>
<proteinExistence type="predicted"/>
<name>A0A371IG34_MUCPR</name>
<keyword evidence="3" id="KW-1185">Reference proteome</keyword>
<dbReference type="PANTHER" id="PTHR33067">
    <property type="entry name" value="RNA-DIRECTED DNA POLYMERASE-RELATED"/>
    <property type="match status" value="1"/>
</dbReference>
<protein>
    <submittedName>
        <fullName evidence="2">Retrovirus-related Pol polyprotein from transposon 17.6</fullName>
    </submittedName>
</protein>
<dbReference type="EMBL" id="QJKJ01000167">
    <property type="protein sequence ID" value="RDY13958.1"/>
    <property type="molecule type" value="Genomic_DNA"/>
</dbReference>
<evidence type="ECO:0000313" key="3">
    <source>
        <dbReference type="Proteomes" id="UP000257109"/>
    </source>
</evidence>
<dbReference type="Gene3D" id="2.40.70.10">
    <property type="entry name" value="Acid Proteases"/>
    <property type="match status" value="1"/>
</dbReference>
<dbReference type="Proteomes" id="UP000257109">
    <property type="component" value="Unassembled WGS sequence"/>
</dbReference>
<dbReference type="CDD" id="cd00303">
    <property type="entry name" value="retropepsin_like"/>
    <property type="match status" value="1"/>
</dbReference>
<evidence type="ECO:0000256" key="1">
    <source>
        <dbReference type="SAM" id="MobiDB-lite"/>
    </source>
</evidence>
<dbReference type="InterPro" id="IPR021109">
    <property type="entry name" value="Peptidase_aspartic_dom_sf"/>
</dbReference>
<dbReference type="Gene3D" id="3.30.70.270">
    <property type="match status" value="2"/>
</dbReference>
<dbReference type="InterPro" id="IPR043128">
    <property type="entry name" value="Rev_trsase/Diguanyl_cyclase"/>
</dbReference>
<comment type="caution">
    <text evidence="2">The sequence shown here is derived from an EMBL/GenBank/DDBJ whole genome shotgun (WGS) entry which is preliminary data.</text>
</comment>
<dbReference type="OrthoDB" id="94509at2759"/>
<gene>
    <name evidence="2" type="primary">pol</name>
    <name evidence="2" type="ORF">CR513_01049</name>
</gene>
<reference evidence="2" key="1">
    <citation type="submission" date="2018-05" db="EMBL/GenBank/DDBJ databases">
        <title>Draft genome of Mucuna pruriens seed.</title>
        <authorList>
            <person name="Nnadi N.E."/>
            <person name="Vos R."/>
            <person name="Hasami M.H."/>
            <person name="Devisetty U.K."/>
            <person name="Aguiy J.C."/>
        </authorList>
    </citation>
    <scope>NUCLEOTIDE SEQUENCE [LARGE SCALE GENOMIC DNA]</scope>
    <source>
        <strain evidence="2">JCA_2017</strain>
    </source>
</reference>
<feature type="non-terminal residue" evidence="2">
    <location>
        <position position="1"/>
    </location>
</feature>
<dbReference type="SUPFAM" id="SSF56672">
    <property type="entry name" value="DNA/RNA polymerases"/>
    <property type="match status" value="1"/>
</dbReference>
<feature type="compositionally biased region" description="Polar residues" evidence="1">
    <location>
        <begin position="261"/>
        <end position="282"/>
    </location>
</feature>
<evidence type="ECO:0000313" key="2">
    <source>
        <dbReference type="EMBL" id="RDY13958.1"/>
    </source>
</evidence>
<organism evidence="2 3">
    <name type="scientific">Mucuna pruriens</name>
    <name type="common">Velvet bean</name>
    <name type="synonym">Dolichos pruriens</name>
    <dbReference type="NCBI Taxonomy" id="157652"/>
    <lineage>
        <taxon>Eukaryota</taxon>
        <taxon>Viridiplantae</taxon>
        <taxon>Streptophyta</taxon>
        <taxon>Embryophyta</taxon>
        <taxon>Tracheophyta</taxon>
        <taxon>Spermatophyta</taxon>
        <taxon>Magnoliopsida</taxon>
        <taxon>eudicotyledons</taxon>
        <taxon>Gunneridae</taxon>
        <taxon>Pentapetalae</taxon>
        <taxon>rosids</taxon>
        <taxon>fabids</taxon>
        <taxon>Fabales</taxon>
        <taxon>Fabaceae</taxon>
        <taxon>Papilionoideae</taxon>
        <taxon>50 kb inversion clade</taxon>
        <taxon>NPAAA clade</taxon>
        <taxon>indigoferoid/millettioid clade</taxon>
        <taxon>Phaseoleae</taxon>
        <taxon>Mucuna</taxon>
    </lineage>
</organism>
<feature type="region of interest" description="Disordered" evidence="1">
    <location>
        <begin position="255"/>
        <end position="286"/>
    </location>
</feature>
<dbReference type="PANTHER" id="PTHR33067:SF15">
    <property type="entry name" value="RNA-DIRECTED DNA POLYMERASE"/>
    <property type="match status" value="1"/>
</dbReference>
<dbReference type="AlphaFoldDB" id="A0A371IG34"/>
<accession>A0A371IG34</accession>
<dbReference type="CDD" id="cd01647">
    <property type="entry name" value="RT_LTR"/>
    <property type="match status" value="1"/>
</dbReference>
<sequence length="558" mass="63482">MSKPIDAKFELEADSPMQQQARPVLLSFPIRTPPARKFDTNEDLLNHNRITISFAKEMWRPWNLLGPSCTIGGYTFVDAMLDLGALINFMPASVYKSLNFGDLEPTGMMIQLANRSVIQPLGILEDVLVQVNDLIFLADFYVLDMEDEMSGKESALIIGCPFLMTAKTKIDVYAGTLSMGFEDNLVQFNIYDTMQHPTEDHSLFGIDVCRYDDELEYVNCARVPIAKTDKSMQAQVVIVTKAELESTNQNRKQIKAKTDLTHQVPNSNQVGQQKPRSTTETFPPQVPLQELKPLPSHLKYAYLDNNQQLPVIISNNLHQEKEEKLLQVSLVQVVPKKSGMTVTKNRHDEMVPTRIQNSWQVCINYRKLNQVTRKDHFPFPYIDQVLEKLAGKSHYCFMDGSLGTCKFISHLKINIRQPSHVLLAHSPIPEFRLAYATPQHLDLFGSCMEVFMEDFTVYAESFDVCLENLSQVSTRCIETSLVLNFEKCHFMVIEGIVLGYLVLSRGIKVDKAKIDIITSLPNLASMWDVSSFLGHARFYRRFIKNFSKIALPLSKLLQ</sequence>